<dbReference type="InterPro" id="IPR001647">
    <property type="entry name" value="HTH_TetR"/>
</dbReference>
<name>A0A2W7MR52_9BACI</name>
<dbReference type="PROSITE" id="PS01081">
    <property type="entry name" value="HTH_TETR_1"/>
    <property type="match status" value="1"/>
</dbReference>
<dbReference type="PANTHER" id="PTHR43479:SF11">
    <property type="entry name" value="ACREF_ENVCD OPERON REPRESSOR-RELATED"/>
    <property type="match status" value="1"/>
</dbReference>
<feature type="DNA-binding region" description="H-T-H motif" evidence="5">
    <location>
        <begin position="25"/>
        <end position="44"/>
    </location>
</feature>
<sequence>MLNKKRKVLIAAQHLFIEKGFTDTSVQDIIDEAKISKGTFYNYFSSKNECVIEILENAREETALKRRELLVYQDISDQRILIEQISIRMKIYRDRNLMPIFVAIFQAQDSGLSEFIKKNHYEEIKWLAERLVDVFGKQTKKVSLDCAVLMLGMIQQIQHPWTLKSKQISMEELVGFIMRRVESMIDSMIDTNDSLIDPHRFENFYEDVEITKKHVLDQLKSFKQQYLDELKENELQHIEFILEELSLKKPRKYILEAVIHSFSDTFKKTSYHKQLTEVTANVWKLIDETY</sequence>
<dbReference type="SUPFAM" id="SSF46689">
    <property type="entry name" value="Homeodomain-like"/>
    <property type="match status" value="1"/>
</dbReference>
<dbReference type="InterPro" id="IPR009057">
    <property type="entry name" value="Homeodomain-like_sf"/>
</dbReference>
<evidence type="ECO:0000256" key="2">
    <source>
        <dbReference type="ARBA" id="ARBA00023015"/>
    </source>
</evidence>
<evidence type="ECO:0000313" key="7">
    <source>
        <dbReference type="EMBL" id="PZX07624.1"/>
    </source>
</evidence>
<dbReference type="EMBL" id="QKZI01000001">
    <property type="protein sequence ID" value="PZX07624.1"/>
    <property type="molecule type" value="Genomic_DNA"/>
</dbReference>
<dbReference type="InterPro" id="IPR023772">
    <property type="entry name" value="DNA-bd_HTH_TetR-type_CS"/>
</dbReference>
<evidence type="ECO:0000256" key="4">
    <source>
        <dbReference type="ARBA" id="ARBA00023163"/>
    </source>
</evidence>
<keyword evidence="1" id="KW-0678">Repressor</keyword>
<dbReference type="Pfam" id="PF00440">
    <property type="entry name" value="TetR_N"/>
    <property type="match status" value="1"/>
</dbReference>
<keyword evidence="4" id="KW-0804">Transcription</keyword>
<comment type="caution">
    <text evidence="7">The sequence shown here is derived from an EMBL/GenBank/DDBJ whole genome shotgun (WGS) entry which is preliminary data.</text>
</comment>
<dbReference type="FunFam" id="1.10.10.60:FF:000141">
    <property type="entry name" value="TetR family transcriptional regulator"/>
    <property type="match status" value="1"/>
</dbReference>
<keyword evidence="3 5" id="KW-0238">DNA-binding</keyword>
<accession>A0A2W7MR52</accession>
<evidence type="ECO:0000256" key="1">
    <source>
        <dbReference type="ARBA" id="ARBA00022491"/>
    </source>
</evidence>
<dbReference type="Gene3D" id="1.10.357.10">
    <property type="entry name" value="Tetracycline Repressor, domain 2"/>
    <property type="match status" value="1"/>
</dbReference>
<reference evidence="7 8" key="1">
    <citation type="submission" date="2018-06" db="EMBL/GenBank/DDBJ databases">
        <title>Genomic Encyclopedia of Type Strains, Phase IV (KMG-IV): sequencing the most valuable type-strain genomes for metagenomic binning, comparative biology and taxonomic classification.</title>
        <authorList>
            <person name="Goeker M."/>
        </authorList>
    </citation>
    <scope>NUCLEOTIDE SEQUENCE [LARGE SCALE GENOMIC DNA]</scope>
    <source>
        <strain evidence="7 8">DSM 5</strain>
    </source>
</reference>
<evidence type="ECO:0000313" key="8">
    <source>
        <dbReference type="Proteomes" id="UP000248646"/>
    </source>
</evidence>
<dbReference type="PROSITE" id="PS50977">
    <property type="entry name" value="HTH_TETR_2"/>
    <property type="match status" value="1"/>
</dbReference>
<proteinExistence type="predicted"/>
<protein>
    <submittedName>
        <fullName evidence="7">TetR family transcriptional regulator</fullName>
    </submittedName>
</protein>
<feature type="domain" description="HTH tetR-type" evidence="6">
    <location>
        <begin position="2"/>
        <end position="62"/>
    </location>
</feature>
<dbReference type="AlphaFoldDB" id="A0A2W7MR52"/>
<dbReference type="GO" id="GO:0003677">
    <property type="term" value="F:DNA binding"/>
    <property type="evidence" value="ECO:0007669"/>
    <property type="project" value="UniProtKB-UniRule"/>
</dbReference>
<dbReference type="PANTHER" id="PTHR43479">
    <property type="entry name" value="ACREF/ENVCD OPERON REPRESSOR-RELATED"/>
    <property type="match status" value="1"/>
</dbReference>
<dbReference type="InterPro" id="IPR050624">
    <property type="entry name" value="HTH-type_Tx_Regulator"/>
</dbReference>
<evidence type="ECO:0000256" key="5">
    <source>
        <dbReference type="PROSITE-ProRule" id="PRU00335"/>
    </source>
</evidence>
<dbReference type="GO" id="GO:0045892">
    <property type="term" value="P:negative regulation of DNA-templated transcription"/>
    <property type="evidence" value="ECO:0007669"/>
    <property type="project" value="UniProtKB-ARBA"/>
</dbReference>
<gene>
    <name evidence="7" type="ORF">C7437_101744</name>
</gene>
<dbReference type="Proteomes" id="UP000248646">
    <property type="component" value="Unassembled WGS sequence"/>
</dbReference>
<keyword evidence="8" id="KW-1185">Reference proteome</keyword>
<keyword evidence="2" id="KW-0805">Transcription regulation</keyword>
<evidence type="ECO:0000256" key="3">
    <source>
        <dbReference type="ARBA" id="ARBA00023125"/>
    </source>
</evidence>
<organism evidence="7 8">
    <name type="scientific">Psychrobacillus insolitus</name>
    <dbReference type="NCBI Taxonomy" id="1461"/>
    <lineage>
        <taxon>Bacteria</taxon>
        <taxon>Bacillati</taxon>
        <taxon>Bacillota</taxon>
        <taxon>Bacilli</taxon>
        <taxon>Bacillales</taxon>
        <taxon>Bacillaceae</taxon>
        <taxon>Psychrobacillus</taxon>
    </lineage>
</organism>
<dbReference type="RefSeq" id="WP_170122302.1">
    <property type="nucleotide sequence ID" value="NZ_QKZI01000001.1"/>
</dbReference>
<dbReference type="PRINTS" id="PR00455">
    <property type="entry name" value="HTHTETR"/>
</dbReference>
<evidence type="ECO:0000259" key="6">
    <source>
        <dbReference type="PROSITE" id="PS50977"/>
    </source>
</evidence>